<evidence type="ECO:0000313" key="2">
    <source>
        <dbReference type="EMBL" id="OUS15471.1"/>
    </source>
</evidence>
<comment type="caution">
    <text evidence="2">The sequence shown here is derived from an EMBL/GenBank/DDBJ whole genome shotgun (WGS) entry which is preliminary data.</text>
</comment>
<evidence type="ECO:0000256" key="1">
    <source>
        <dbReference type="ARBA" id="ARBA00022729"/>
    </source>
</evidence>
<protein>
    <recommendedName>
        <fullName evidence="4">Secretion system C-terminal sorting domain-containing protein</fullName>
    </recommendedName>
</protein>
<proteinExistence type="predicted"/>
<dbReference type="NCBIfam" id="TIGR04183">
    <property type="entry name" value="Por_Secre_tail"/>
    <property type="match status" value="1"/>
</dbReference>
<evidence type="ECO:0000313" key="3">
    <source>
        <dbReference type="Proteomes" id="UP000196102"/>
    </source>
</evidence>
<dbReference type="RefSeq" id="WP_303686676.1">
    <property type="nucleotide sequence ID" value="NZ_CAJXYO010000001.1"/>
</dbReference>
<dbReference type="Proteomes" id="UP000196102">
    <property type="component" value="Unassembled WGS sequence"/>
</dbReference>
<dbReference type="EMBL" id="MAAX01000108">
    <property type="protein sequence ID" value="OUS15471.1"/>
    <property type="molecule type" value="Genomic_DNA"/>
</dbReference>
<evidence type="ECO:0008006" key="4">
    <source>
        <dbReference type="Google" id="ProtNLM"/>
    </source>
</evidence>
<name>A0A1Z8AYS0_9FLAO</name>
<reference evidence="3" key="1">
    <citation type="journal article" date="2017" name="Proc. Natl. Acad. Sci. U.S.A.">
        <title>Simulation of Deepwater Horizon oil plume reveals substrate specialization within a complex community of hydrocarbon-degraders.</title>
        <authorList>
            <person name="Hu P."/>
            <person name="Dubinsky E.A."/>
            <person name="Probst A.J."/>
            <person name="Wang J."/>
            <person name="Sieber C.M.K."/>
            <person name="Tom L.M."/>
            <person name="Gardinali P."/>
            <person name="Banfield J.F."/>
            <person name="Atlas R.M."/>
            <person name="Andersen G.L."/>
        </authorList>
    </citation>
    <scope>NUCLEOTIDE SEQUENCE [LARGE SCALE GENOMIC DNA]</scope>
</reference>
<sequence length="527" mass="57991">MEDERAYHFGNDSQRVFNATAHARVKIDLPIENIVFRVQVASLDSHFMPSSGSSDKKIARFSNIRSSEKVTKAPNFNNRGNMDNVSGGYFDVQGQIQSSVEGGPPPFNTVNHIPLLPSAQGFLYSQLHLFGANASGEYRFSDGNNPINSFIPTFSAMAHLNPDQDWSNPLSFNLTCESNTLTPFDSYYGESLNTEHVSFNQKSIDWLLGNFALDVGDVLEPVFPIDTASFSSPDTMCVGDIVTIGFEDECKVASAPTYIVHSDNLRIVSQNGYSAQVEALSNGVGYIQVNISNSVGPSQGFGRQIHVGTPNLDNAFVTEIDSSTFLSLYPPNNFCDLVALRIDGIERFDLVDEIEMQKLPTSIAYWDGDQRTGRDNTVGIYPNCNELFRFQVRARNACGWSEWVEFVKDIDGCGNDCSSTSSSNIVSNNFIISPVPASTIIAIDMIQDPQWTFYTKACSDGIADVGGTTHCTYFVSIQLYDFSGNQVLNISHHELGTSFDISHLTTGTYVMHVSHGGQTEIHQIPIN</sequence>
<keyword evidence="1" id="KW-0732">Signal</keyword>
<accession>A0A1Z8AYS0</accession>
<dbReference type="InterPro" id="IPR026444">
    <property type="entry name" value="Secre_tail"/>
</dbReference>
<dbReference type="AlphaFoldDB" id="A0A1Z8AYS0"/>
<organism evidence="2 3">
    <name type="scientific">Nonlabens dokdonensis</name>
    <dbReference type="NCBI Taxonomy" id="328515"/>
    <lineage>
        <taxon>Bacteria</taxon>
        <taxon>Pseudomonadati</taxon>
        <taxon>Bacteroidota</taxon>
        <taxon>Flavobacteriia</taxon>
        <taxon>Flavobacteriales</taxon>
        <taxon>Flavobacteriaceae</taxon>
        <taxon>Nonlabens</taxon>
    </lineage>
</organism>
<gene>
    <name evidence="2" type="ORF">A9Q93_06925</name>
</gene>